<feature type="compositionally biased region" description="Gly residues" evidence="4">
    <location>
        <begin position="538"/>
        <end position="551"/>
    </location>
</feature>
<gene>
    <name evidence="6" type="ORF">V1264_018413</name>
</gene>
<evidence type="ECO:0000313" key="6">
    <source>
        <dbReference type="EMBL" id="KAK7103535.1"/>
    </source>
</evidence>
<feature type="compositionally biased region" description="Low complexity" evidence="4">
    <location>
        <begin position="560"/>
        <end position="584"/>
    </location>
</feature>
<comment type="similarity">
    <text evidence="1">Belongs to the strictosidine synthase family.</text>
</comment>
<dbReference type="AlphaFoldDB" id="A0AAN9GE56"/>
<dbReference type="PANTHER" id="PTHR10426">
    <property type="entry name" value="STRICTOSIDINE SYNTHASE-RELATED"/>
    <property type="match status" value="1"/>
</dbReference>
<dbReference type="PANTHER" id="PTHR10426:SF88">
    <property type="entry name" value="ADIPOCYTE PLASMA MEMBRANE-ASSOCIATED PROTEIN HEMOMUCIN-RELATED"/>
    <property type="match status" value="1"/>
</dbReference>
<keyword evidence="3" id="KW-0325">Glycoprotein</keyword>
<evidence type="ECO:0000256" key="2">
    <source>
        <dbReference type="ARBA" id="ARBA00022553"/>
    </source>
</evidence>
<feature type="region of interest" description="Disordered" evidence="4">
    <location>
        <begin position="455"/>
        <end position="620"/>
    </location>
</feature>
<protein>
    <recommendedName>
        <fullName evidence="5">Strictosidine synthase conserved region domain-containing protein</fullName>
    </recommendedName>
</protein>
<dbReference type="GO" id="GO:0016787">
    <property type="term" value="F:hydrolase activity"/>
    <property type="evidence" value="ECO:0007669"/>
    <property type="project" value="TreeGrafter"/>
</dbReference>
<accession>A0AAN9GE56</accession>
<evidence type="ECO:0000259" key="5">
    <source>
        <dbReference type="Pfam" id="PF03088"/>
    </source>
</evidence>
<feature type="domain" description="Strictosidine synthase conserved region" evidence="5">
    <location>
        <begin position="153"/>
        <end position="241"/>
    </location>
</feature>
<keyword evidence="2" id="KW-0597">Phosphoprotein</keyword>
<comment type="caution">
    <text evidence="6">The sequence shown here is derived from an EMBL/GenBank/DDBJ whole genome shotgun (WGS) entry which is preliminary data.</text>
</comment>
<evidence type="ECO:0000313" key="7">
    <source>
        <dbReference type="Proteomes" id="UP001374579"/>
    </source>
</evidence>
<keyword evidence="7" id="KW-1185">Reference proteome</keyword>
<feature type="compositionally biased region" description="Gly residues" evidence="4">
    <location>
        <begin position="472"/>
        <end position="504"/>
    </location>
</feature>
<dbReference type="SUPFAM" id="SSF63829">
    <property type="entry name" value="Calcium-dependent phosphotriesterase"/>
    <property type="match status" value="1"/>
</dbReference>
<dbReference type="Pfam" id="PF03088">
    <property type="entry name" value="Str_synth"/>
    <property type="match status" value="1"/>
</dbReference>
<reference evidence="6 7" key="1">
    <citation type="submission" date="2024-02" db="EMBL/GenBank/DDBJ databases">
        <title>Chromosome-scale genome assembly of the rough periwinkle Littorina saxatilis.</title>
        <authorList>
            <person name="De Jode A."/>
            <person name="Faria R."/>
            <person name="Formenti G."/>
            <person name="Sims Y."/>
            <person name="Smith T.P."/>
            <person name="Tracey A."/>
            <person name="Wood J.M.D."/>
            <person name="Zagrodzka Z.B."/>
            <person name="Johannesson K."/>
            <person name="Butlin R.K."/>
            <person name="Leder E.H."/>
        </authorList>
    </citation>
    <scope>NUCLEOTIDE SEQUENCE [LARGE SCALE GENOMIC DNA]</scope>
    <source>
        <strain evidence="6">Snail1</strain>
        <tissue evidence="6">Muscle</tissue>
    </source>
</reference>
<dbReference type="InterPro" id="IPR011042">
    <property type="entry name" value="6-blade_b-propeller_TolB-like"/>
</dbReference>
<dbReference type="Pfam" id="PF20067">
    <property type="entry name" value="SSL_N"/>
    <property type="match status" value="1"/>
</dbReference>
<evidence type="ECO:0000256" key="4">
    <source>
        <dbReference type="SAM" id="MobiDB-lite"/>
    </source>
</evidence>
<dbReference type="EMBL" id="JBAMIC010000008">
    <property type="protein sequence ID" value="KAK7103535.1"/>
    <property type="molecule type" value="Genomic_DNA"/>
</dbReference>
<organism evidence="6 7">
    <name type="scientific">Littorina saxatilis</name>
    <dbReference type="NCBI Taxonomy" id="31220"/>
    <lineage>
        <taxon>Eukaryota</taxon>
        <taxon>Metazoa</taxon>
        <taxon>Spiralia</taxon>
        <taxon>Lophotrochozoa</taxon>
        <taxon>Mollusca</taxon>
        <taxon>Gastropoda</taxon>
        <taxon>Caenogastropoda</taxon>
        <taxon>Littorinimorpha</taxon>
        <taxon>Littorinoidea</taxon>
        <taxon>Littorinidae</taxon>
        <taxon>Littorina</taxon>
    </lineage>
</organism>
<dbReference type="Gene3D" id="2.120.10.30">
    <property type="entry name" value="TolB, C-terminal domain"/>
    <property type="match status" value="1"/>
</dbReference>
<dbReference type="InterPro" id="IPR018119">
    <property type="entry name" value="Strictosidine_synth_cons-reg"/>
</dbReference>
<dbReference type="Proteomes" id="UP001374579">
    <property type="component" value="Unassembled WGS sequence"/>
</dbReference>
<feature type="compositionally biased region" description="Low complexity" evidence="4">
    <location>
        <begin position="505"/>
        <end position="515"/>
    </location>
</feature>
<name>A0AAN9GE56_9CAEN</name>
<evidence type="ECO:0000256" key="1">
    <source>
        <dbReference type="ARBA" id="ARBA00009191"/>
    </source>
</evidence>
<feature type="compositionally biased region" description="Polar residues" evidence="4">
    <location>
        <begin position="516"/>
        <end position="528"/>
    </location>
</feature>
<feature type="compositionally biased region" description="Low complexity" evidence="4">
    <location>
        <begin position="591"/>
        <end position="620"/>
    </location>
</feature>
<evidence type="ECO:0000256" key="3">
    <source>
        <dbReference type="ARBA" id="ARBA00023180"/>
    </source>
</evidence>
<proteinExistence type="inferred from homology"/>
<sequence length="620" mass="64735">MAEILASMRAPQGPKPVVVKMPNPPALEGPLAPNDFLTRAQSYALNLIDGPESLVVVNRYIYTGLRNGWIVEIRPNGSVRKILRMSYPDCGKPNAEEGACGRPMGMRADRQGYLVVADAYSGIFRVHPRTGRYTQLVDAKNLLVKDKPLGYINDLAVTKDGTIFFTSSSNKWKPSQYLNIIFEGETSGRVLVYNPREMLPARRVQELVTNLHYPNGLELGPNDEFLLIGEGGRSRIFRAWVGRNHPKHGTIDTFAENLPGFVDNIRQSPRKTYWVALSRGRHASLPSVLDTYGDKPDIRANLIDLVKNNMIFDDPNFGIVVELSDTGTILRSLQDPDGSMYTSVSEVAEENDALFIASKSKNFVGIVDLRSLPKPQPKEPEGSGIHTINIEAIADPNLKTMLSGVKTKLGQLKSDQMVGVALLLAKRLYEISMQFKKAQAEIAKLTLDLRNIQAGIGQSGGPNTGTETGPNTGTGTGPNTGTGTGPNTGTGTGPNTGTGTGPSTGTGTSSQTTSNLLDTTPPVDTTASGAVVAPDQGGSSGLGGSIDGGVGTTSPPPAVGTTAQGQAGATTPSSGGTTPSVASATGGGTTASGATASGTTPSGITASGTTAGAAAGPPPP</sequence>
<dbReference type="GO" id="GO:0012505">
    <property type="term" value="C:endomembrane system"/>
    <property type="evidence" value="ECO:0007669"/>
    <property type="project" value="TreeGrafter"/>
</dbReference>